<keyword evidence="1 2" id="KW-0238">DNA-binding</keyword>
<accession>A0A8A7KEL1</accession>
<dbReference type="PANTHER" id="PTHR43479">
    <property type="entry name" value="ACREF/ENVCD OPERON REPRESSOR-RELATED"/>
    <property type="match status" value="1"/>
</dbReference>
<dbReference type="PROSITE" id="PS50977">
    <property type="entry name" value="HTH_TETR_2"/>
    <property type="match status" value="1"/>
</dbReference>
<dbReference type="Gene3D" id="1.10.357.10">
    <property type="entry name" value="Tetracycline Repressor, domain 2"/>
    <property type="match status" value="1"/>
</dbReference>
<evidence type="ECO:0000259" key="3">
    <source>
        <dbReference type="PROSITE" id="PS50977"/>
    </source>
</evidence>
<evidence type="ECO:0000256" key="1">
    <source>
        <dbReference type="ARBA" id="ARBA00023125"/>
    </source>
</evidence>
<dbReference type="AlphaFoldDB" id="A0A8A7KEL1"/>
<gene>
    <name evidence="4" type="ORF">GM661_07795</name>
</gene>
<evidence type="ECO:0000313" key="5">
    <source>
        <dbReference type="Proteomes" id="UP000665020"/>
    </source>
</evidence>
<dbReference type="EMBL" id="CP046640">
    <property type="protein sequence ID" value="QTL97889.1"/>
    <property type="molecule type" value="Genomic_DNA"/>
</dbReference>
<dbReference type="GO" id="GO:0003677">
    <property type="term" value="F:DNA binding"/>
    <property type="evidence" value="ECO:0007669"/>
    <property type="project" value="UniProtKB-UniRule"/>
</dbReference>
<proteinExistence type="predicted"/>
<dbReference type="InterPro" id="IPR036271">
    <property type="entry name" value="Tet_transcr_reg_TetR-rel_C_sf"/>
</dbReference>
<evidence type="ECO:0000256" key="2">
    <source>
        <dbReference type="PROSITE-ProRule" id="PRU00335"/>
    </source>
</evidence>
<sequence length="196" mass="23261">MSPKLVNVEQKRKEIIEGTLMALSKKELSELKIADIAKEINMGQSTIYEYFKNKDELIKQALEYFLQELYIPEENEELTVLEEFELILEKFKRQIKEERTNEINILIDVFYQGIKGDFEKLGEVYSDYIDYMVERINRDQKRGIIREDIDPQALISWVGATFDGLWIQSLLRPKDFDVDKIFNSFLKAIEIYIKKD</sequence>
<dbReference type="SUPFAM" id="SSF48498">
    <property type="entry name" value="Tetracyclin repressor-like, C-terminal domain"/>
    <property type="match status" value="1"/>
</dbReference>
<dbReference type="Pfam" id="PF00440">
    <property type="entry name" value="TetR_N"/>
    <property type="match status" value="1"/>
</dbReference>
<feature type="domain" description="HTH tetR-type" evidence="3">
    <location>
        <begin position="9"/>
        <end position="69"/>
    </location>
</feature>
<dbReference type="InterPro" id="IPR001647">
    <property type="entry name" value="HTH_TetR"/>
</dbReference>
<name>A0A8A7KEL1_9FIRM</name>
<dbReference type="SUPFAM" id="SSF46689">
    <property type="entry name" value="Homeodomain-like"/>
    <property type="match status" value="1"/>
</dbReference>
<dbReference type="RefSeq" id="WP_230869496.1">
    <property type="nucleotide sequence ID" value="NZ_CP046640.1"/>
</dbReference>
<dbReference type="PANTHER" id="PTHR43479:SF11">
    <property type="entry name" value="ACREF_ENVCD OPERON REPRESSOR-RELATED"/>
    <property type="match status" value="1"/>
</dbReference>
<evidence type="ECO:0000313" key="4">
    <source>
        <dbReference type="EMBL" id="QTL97889.1"/>
    </source>
</evidence>
<keyword evidence="5" id="KW-1185">Reference proteome</keyword>
<dbReference type="InterPro" id="IPR009057">
    <property type="entry name" value="Homeodomain-like_sf"/>
</dbReference>
<dbReference type="InterPro" id="IPR050624">
    <property type="entry name" value="HTH-type_Tx_Regulator"/>
</dbReference>
<dbReference type="Proteomes" id="UP000665020">
    <property type="component" value="Chromosome"/>
</dbReference>
<dbReference type="KEGG" id="ifn:GM661_07795"/>
<organism evidence="4 5">
    <name type="scientific">Iocasia fonsfrigidae</name>
    <dbReference type="NCBI Taxonomy" id="2682810"/>
    <lineage>
        <taxon>Bacteria</taxon>
        <taxon>Bacillati</taxon>
        <taxon>Bacillota</taxon>
        <taxon>Clostridia</taxon>
        <taxon>Halanaerobiales</taxon>
        <taxon>Halanaerobiaceae</taxon>
        <taxon>Iocasia</taxon>
    </lineage>
</organism>
<feature type="DNA-binding region" description="H-T-H motif" evidence="2">
    <location>
        <begin position="32"/>
        <end position="51"/>
    </location>
</feature>
<reference evidence="4" key="1">
    <citation type="submission" date="2019-12" db="EMBL/GenBank/DDBJ databases">
        <authorList>
            <person name="zhang j."/>
            <person name="sun C.M."/>
        </authorList>
    </citation>
    <scope>NUCLEOTIDE SEQUENCE</scope>
    <source>
        <strain evidence="4">NS-1</strain>
    </source>
</reference>
<protein>
    <submittedName>
        <fullName evidence="4">TetR family transcriptional regulator</fullName>
    </submittedName>
</protein>